<dbReference type="Proteomes" id="UP000193986">
    <property type="component" value="Unassembled WGS sequence"/>
</dbReference>
<evidence type="ECO:0000256" key="1">
    <source>
        <dbReference type="ARBA" id="ARBA00003064"/>
    </source>
</evidence>
<dbReference type="EMBL" id="MCFC01000039">
    <property type="protein sequence ID" value="ORY27347.1"/>
    <property type="molecule type" value="Genomic_DNA"/>
</dbReference>
<dbReference type="AlphaFoldDB" id="A0A1Y2AYP0"/>
<comment type="caution">
    <text evidence="12">The sequence shown here is derived from an EMBL/GenBank/DDBJ whole genome shotgun (WGS) entry which is preliminary data.</text>
</comment>
<name>A0A1Y2AYP0_9TREE</name>
<dbReference type="STRING" id="71784.A0A1Y2AYP0"/>
<proteinExistence type="inferred from homology"/>
<reference evidence="12 13" key="1">
    <citation type="submission" date="2016-07" db="EMBL/GenBank/DDBJ databases">
        <title>Pervasive Adenine N6-methylation of Active Genes in Fungi.</title>
        <authorList>
            <consortium name="DOE Joint Genome Institute"/>
            <person name="Mondo S.J."/>
            <person name="Dannebaum R.O."/>
            <person name="Kuo R.C."/>
            <person name="Labutti K."/>
            <person name="Haridas S."/>
            <person name="Kuo A."/>
            <person name="Salamov A."/>
            <person name="Ahrendt S.R."/>
            <person name="Lipzen A."/>
            <person name="Sullivan W."/>
            <person name="Andreopoulos W.B."/>
            <person name="Clum A."/>
            <person name="Lindquist E."/>
            <person name="Daum C."/>
            <person name="Ramamoorthy G.K."/>
            <person name="Gryganskyi A."/>
            <person name="Culley D."/>
            <person name="Magnuson J.K."/>
            <person name="James T.Y."/>
            <person name="O'Malley M.A."/>
            <person name="Stajich J.E."/>
            <person name="Spatafora J.W."/>
            <person name="Visel A."/>
            <person name="Grigoriev I.V."/>
        </authorList>
    </citation>
    <scope>NUCLEOTIDE SEQUENCE [LARGE SCALE GENOMIC DNA]</scope>
    <source>
        <strain evidence="12 13">68-887.2</strain>
    </source>
</reference>
<evidence type="ECO:0000256" key="9">
    <source>
        <dbReference type="RuleBase" id="RU367056"/>
    </source>
</evidence>
<dbReference type="InterPro" id="IPR018628">
    <property type="entry name" value="Coa3_CC"/>
</dbReference>
<dbReference type="GO" id="GO:0033617">
    <property type="term" value="P:mitochondrial respiratory chain complex IV assembly"/>
    <property type="evidence" value="ECO:0007669"/>
    <property type="project" value="UniProtKB-UniRule"/>
</dbReference>
<evidence type="ECO:0000256" key="5">
    <source>
        <dbReference type="ARBA" id="ARBA00022692"/>
    </source>
</evidence>
<dbReference type="PANTHER" id="PTHR15642:SF3">
    <property type="entry name" value="CYTOCHROME C OXIDASE ASSEMBLY FACTOR 3 HOMOLOG, MITOCHONDRIAL"/>
    <property type="match status" value="1"/>
</dbReference>
<evidence type="ECO:0000256" key="3">
    <source>
        <dbReference type="ARBA" id="ARBA00007035"/>
    </source>
</evidence>
<keyword evidence="13" id="KW-1185">Reference proteome</keyword>
<dbReference type="InParanoid" id="A0A1Y2AYP0"/>
<keyword evidence="8 9" id="KW-0472">Membrane</keyword>
<feature type="region of interest" description="Disordered" evidence="10">
    <location>
        <begin position="1"/>
        <end position="41"/>
    </location>
</feature>
<dbReference type="InterPro" id="IPR041752">
    <property type="entry name" value="Coa3"/>
</dbReference>
<feature type="domain" description="Cytochrome c oxidase assembly factor 3 mitochondrial coiled-coil" evidence="11">
    <location>
        <begin position="43"/>
        <end position="86"/>
    </location>
</feature>
<dbReference type="Pfam" id="PF09813">
    <property type="entry name" value="Coa3_cc"/>
    <property type="match status" value="1"/>
</dbReference>
<comment type="similarity">
    <text evidence="3 9">Belongs to the COA3 family.</text>
</comment>
<comment type="subcellular location">
    <subcellularLocation>
        <location evidence="2">Mitochondrion membrane</location>
        <topology evidence="2">Single-pass membrane protein</topology>
    </subcellularLocation>
</comment>
<keyword evidence="5 9" id="KW-0812">Transmembrane</keyword>
<dbReference type="OrthoDB" id="10018333at2759"/>
<comment type="subunit">
    <text evidence="4 9">Component of 250-400 kDa complexes called cytochrome oxidase assembly intermediates or COA complexes.</text>
</comment>
<evidence type="ECO:0000256" key="10">
    <source>
        <dbReference type="SAM" id="MobiDB-lite"/>
    </source>
</evidence>
<evidence type="ECO:0000313" key="12">
    <source>
        <dbReference type="EMBL" id="ORY27347.1"/>
    </source>
</evidence>
<evidence type="ECO:0000256" key="8">
    <source>
        <dbReference type="ARBA" id="ARBA00023136"/>
    </source>
</evidence>
<sequence length="181" mass="19905">MSSGSSSSVRAPAPPPMELRRHLTIRERDRTYRPGGTGMSESLRRARRPYLIRNAITGVVLASFVIGVYAYSISAVKQDDFSDVEDLLPPLAERSQIRTIEDEARDALLAQEGAGTATPLSPLPLSTNIHPPSSIRSLVPRRLSEIEWVRKRGWVDQSGNVLVWGAPPVDNVGKIGDRTDH</sequence>
<evidence type="ECO:0000256" key="2">
    <source>
        <dbReference type="ARBA" id="ARBA00004304"/>
    </source>
</evidence>
<dbReference type="GO" id="GO:0005743">
    <property type="term" value="C:mitochondrial inner membrane"/>
    <property type="evidence" value="ECO:0007669"/>
    <property type="project" value="UniProtKB-UniRule"/>
</dbReference>
<dbReference type="PANTHER" id="PTHR15642">
    <property type="entry name" value="CYTOCHROME C OXIDASE ASSEMBLY FACTOR 3, MITOCHONDRIAL"/>
    <property type="match status" value="1"/>
</dbReference>
<evidence type="ECO:0000313" key="13">
    <source>
        <dbReference type="Proteomes" id="UP000193986"/>
    </source>
</evidence>
<feature type="transmembrane region" description="Helical" evidence="9">
    <location>
        <begin position="50"/>
        <end position="71"/>
    </location>
</feature>
<protein>
    <recommendedName>
        <fullName evidence="9">Cytochrome c oxidase assembly factor 3</fullName>
    </recommendedName>
</protein>
<gene>
    <name evidence="12" type="ORF">BCR39DRAFT_538421</name>
</gene>
<evidence type="ECO:0000256" key="4">
    <source>
        <dbReference type="ARBA" id="ARBA00011351"/>
    </source>
</evidence>
<evidence type="ECO:0000256" key="6">
    <source>
        <dbReference type="ARBA" id="ARBA00022989"/>
    </source>
</evidence>
<evidence type="ECO:0000259" key="11">
    <source>
        <dbReference type="Pfam" id="PF09813"/>
    </source>
</evidence>
<accession>A0A1Y2AYP0</accession>
<evidence type="ECO:0000256" key="7">
    <source>
        <dbReference type="ARBA" id="ARBA00023128"/>
    </source>
</evidence>
<keyword evidence="9" id="KW-0999">Mitochondrion inner membrane</keyword>
<feature type="compositionally biased region" description="Basic and acidic residues" evidence="10">
    <location>
        <begin position="18"/>
        <end position="32"/>
    </location>
</feature>
<keyword evidence="6 9" id="KW-1133">Transmembrane helix</keyword>
<keyword evidence="7 9" id="KW-0496">Mitochondrion</keyword>
<comment type="function">
    <text evidence="1 9">Required for assembly of cytochrome c oxidase (complex IV).</text>
</comment>
<organism evidence="12 13">
    <name type="scientific">Naematelia encephala</name>
    <dbReference type="NCBI Taxonomy" id="71784"/>
    <lineage>
        <taxon>Eukaryota</taxon>
        <taxon>Fungi</taxon>
        <taxon>Dikarya</taxon>
        <taxon>Basidiomycota</taxon>
        <taxon>Agaricomycotina</taxon>
        <taxon>Tremellomycetes</taxon>
        <taxon>Tremellales</taxon>
        <taxon>Naemateliaceae</taxon>
        <taxon>Naematelia</taxon>
    </lineage>
</organism>